<evidence type="ECO:0000313" key="1">
    <source>
        <dbReference type="EMBL" id="OCF34873.1"/>
    </source>
</evidence>
<dbReference type="AlphaFoldDB" id="A0A1B9GV07"/>
<proteinExistence type="predicted"/>
<dbReference type="Proteomes" id="UP000092666">
    <property type="component" value="Unassembled WGS sequence"/>
</dbReference>
<accession>A0A1B9GV07</accession>
<gene>
    <name evidence="1" type="ORF">I316_03420</name>
</gene>
<sequence length="289" mass="31544">MSGYFSSMFGGSRQTQAAASGYYQSMSDAAAVTQSADASGSAAGTLPPYATRHLTRGHDDYTELLRGSDVCLDKPKDYTPFARGGATSYLRSNIDSLATLAAKEWTSDGIPMDRATARSTILSGVPCPNAPAPSTRTEADYLGALHQAMADNDPVMTYNWASKLVEMGSQAYAHMLECSYANNTTCKGGPTSRHLSSLLIQTDANLQWGCTNVNFDTPGHADFHKHLCNDPYHRPADLLNQLEYERGLVSQVEDPSTHVATMDRIMQNLEHHRAQYYRVYHGVEGEDSD</sequence>
<protein>
    <submittedName>
        <fullName evidence="1">Uncharacterized protein</fullName>
    </submittedName>
</protein>
<reference evidence="1 2" key="1">
    <citation type="submission" date="2013-07" db="EMBL/GenBank/DDBJ databases">
        <title>The Genome Sequence of Cryptococcus heveanensis BCC8398.</title>
        <authorList>
            <consortium name="The Broad Institute Genome Sequencing Platform"/>
            <person name="Cuomo C."/>
            <person name="Litvintseva A."/>
            <person name="Chen Y."/>
            <person name="Heitman J."/>
            <person name="Sun S."/>
            <person name="Springer D."/>
            <person name="Dromer F."/>
            <person name="Young S.K."/>
            <person name="Zeng Q."/>
            <person name="Gargeya S."/>
            <person name="Fitzgerald M."/>
            <person name="Abouelleil A."/>
            <person name="Alvarado L."/>
            <person name="Berlin A.M."/>
            <person name="Chapman S.B."/>
            <person name="Dewar J."/>
            <person name="Goldberg J."/>
            <person name="Griggs A."/>
            <person name="Gujja S."/>
            <person name="Hansen M."/>
            <person name="Howarth C."/>
            <person name="Imamovic A."/>
            <person name="Larimer J."/>
            <person name="McCowan C."/>
            <person name="Murphy C."/>
            <person name="Pearson M."/>
            <person name="Priest M."/>
            <person name="Roberts A."/>
            <person name="Saif S."/>
            <person name="Shea T."/>
            <person name="Sykes S."/>
            <person name="Wortman J."/>
            <person name="Nusbaum C."/>
            <person name="Birren B."/>
        </authorList>
    </citation>
    <scope>NUCLEOTIDE SEQUENCE [LARGE SCALE GENOMIC DNA]</scope>
    <source>
        <strain evidence="1 2">BCC8398</strain>
    </source>
</reference>
<reference evidence="2" key="2">
    <citation type="submission" date="2013-12" db="EMBL/GenBank/DDBJ databases">
        <title>Evolution of pathogenesis and genome organization in the Tremellales.</title>
        <authorList>
            <person name="Cuomo C."/>
            <person name="Litvintseva A."/>
            <person name="Heitman J."/>
            <person name="Chen Y."/>
            <person name="Sun S."/>
            <person name="Springer D."/>
            <person name="Dromer F."/>
            <person name="Young S."/>
            <person name="Zeng Q."/>
            <person name="Chapman S."/>
            <person name="Gujja S."/>
            <person name="Saif S."/>
            <person name="Birren B."/>
        </authorList>
    </citation>
    <scope>NUCLEOTIDE SEQUENCE [LARGE SCALE GENOMIC DNA]</scope>
    <source>
        <strain evidence="2">BCC8398</strain>
    </source>
</reference>
<name>A0A1B9GV07_9TREE</name>
<evidence type="ECO:0000313" key="2">
    <source>
        <dbReference type="Proteomes" id="UP000092666"/>
    </source>
</evidence>
<keyword evidence="2" id="KW-1185">Reference proteome</keyword>
<organism evidence="1 2">
    <name type="scientific">Kwoniella heveanensis BCC8398</name>
    <dbReference type="NCBI Taxonomy" id="1296120"/>
    <lineage>
        <taxon>Eukaryota</taxon>
        <taxon>Fungi</taxon>
        <taxon>Dikarya</taxon>
        <taxon>Basidiomycota</taxon>
        <taxon>Agaricomycotina</taxon>
        <taxon>Tremellomycetes</taxon>
        <taxon>Tremellales</taxon>
        <taxon>Cryptococcaceae</taxon>
        <taxon>Kwoniella</taxon>
    </lineage>
</organism>
<dbReference type="EMBL" id="KV700123">
    <property type="protein sequence ID" value="OCF34873.1"/>
    <property type="molecule type" value="Genomic_DNA"/>
</dbReference>